<evidence type="ECO:0000256" key="3">
    <source>
        <dbReference type="ARBA" id="ARBA00022771"/>
    </source>
</evidence>
<keyword evidence="5" id="KW-0539">Nucleus</keyword>
<protein>
    <submittedName>
        <fullName evidence="7">Uncharacterized protein</fullName>
    </submittedName>
</protein>
<sequence length="660" mass="73637">MSSTLPAASKPRRNHIPSARVTDKNNTEGLSHDQQKALATKPVLDLIKQMRRLAGLLPDSVPEGSLETEDDKKIFHVTSQVHGIDNTVSGTFNRRFDILFGEDTRDNNGRLRYMRRGPMGMDLVVKYLEGIHWQTAAIPLDLAKLKLERVVAELTYLCGNPALASQTQQPKKKLSEKAADPKGKNAAAPGNESEEDRDYRPPKKTRVVSEDEEDDFSDPDDEPIAVETAGKRKRLVQVDQDGVPVKPVKPRKAAKKNAKSDASSAAPAVEVIDVSSDDDQPTQGVKRGPKTNTREHYHPPIPVTHNGSRPWEFRCKHCPKTVTFPRTVDRAKSFEDEPKQPNLGNLATHLNRDDHGRDMPIPGAPEPGPVRGVTAASAKLMEEFLISGQLNPAIVPTRKGFLTIFSAWILEDDLPFTTGETSGIKRLFQYLKCKFVLPSDTLVRNTLARIFIDMLGRLNADLEMVKSQIAVSTDTWTTRSMMFTFAGTIGSWITEDWELVERVLDFHPIEDKEHKGEFAAIGLATRLSELGVLEKISDVLIPYLLAVVMDNVSANDCLMVALARILRDKFNIHFVPDNSQIRCLAHVVNLVVQKILSTFKEAADPKDDDYHEQNKDLPIHYDPEEDPEQLNLENEALDAVEDEVDHPSKGESSMLCVRVD</sequence>
<feature type="region of interest" description="Disordered" evidence="6">
    <location>
        <begin position="640"/>
        <end position="660"/>
    </location>
</feature>
<feature type="compositionally biased region" description="Basic and acidic residues" evidence="6">
    <location>
        <begin position="21"/>
        <end position="35"/>
    </location>
</feature>
<reference evidence="7 8" key="1">
    <citation type="journal article" date="2024" name="J Genomics">
        <title>Draft genome sequencing and assembly of Favolaschia claudopus CIRM-BRFM 2984 isolated from oak limbs.</title>
        <authorList>
            <person name="Navarro D."/>
            <person name="Drula E."/>
            <person name="Chaduli D."/>
            <person name="Cazenave R."/>
            <person name="Ahrendt S."/>
            <person name="Wang J."/>
            <person name="Lipzen A."/>
            <person name="Daum C."/>
            <person name="Barry K."/>
            <person name="Grigoriev I.V."/>
            <person name="Favel A."/>
            <person name="Rosso M.N."/>
            <person name="Martin F."/>
        </authorList>
    </citation>
    <scope>NUCLEOTIDE SEQUENCE [LARGE SCALE GENOMIC DNA]</scope>
    <source>
        <strain evidence="7 8">CIRM-BRFM 2984</strain>
    </source>
</reference>
<feature type="region of interest" description="Disordered" evidence="6">
    <location>
        <begin position="164"/>
        <end position="305"/>
    </location>
</feature>
<feature type="region of interest" description="Disordered" evidence="6">
    <location>
        <begin position="1"/>
        <end position="36"/>
    </location>
</feature>
<dbReference type="EMBL" id="JAWWNJ010000010">
    <property type="protein sequence ID" value="KAK7047043.1"/>
    <property type="molecule type" value="Genomic_DNA"/>
</dbReference>
<evidence type="ECO:0000256" key="6">
    <source>
        <dbReference type="SAM" id="MobiDB-lite"/>
    </source>
</evidence>
<dbReference type="GO" id="GO:0008270">
    <property type="term" value="F:zinc ion binding"/>
    <property type="evidence" value="ECO:0007669"/>
    <property type="project" value="UniProtKB-KW"/>
</dbReference>
<comment type="caution">
    <text evidence="7">The sequence shown here is derived from an EMBL/GenBank/DDBJ whole genome shotgun (WGS) entry which is preliminary data.</text>
</comment>
<accession>A0AAW0D7W0</accession>
<evidence type="ECO:0000313" key="8">
    <source>
        <dbReference type="Proteomes" id="UP001362999"/>
    </source>
</evidence>
<feature type="compositionally biased region" description="Basic and acidic residues" evidence="6">
    <location>
        <begin position="605"/>
        <end position="622"/>
    </location>
</feature>
<dbReference type="GO" id="GO:0005634">
    <property type="term" value="C:nucleus"/>
    <property type="evidence" value="ECO:0007669"/>
    <property type="project" value="UniProtKB-SubCell"/>
</dbReference>
<proteinExistence type="predicted"/>
<evidence type="ECO:0000256" key="5">
    <source>
        <dbReference type="ARBA" id="ARBA00023242"/>
    </source>
</evidence>
<name>A0AAW0D7W0_9AGAR</name>
<dbReference type="PANTHER" id="PTHR46481:SF10">
    <property type="entry name" value="ZINC FINGER BED DOMAIN-CONTAINING PROTEIN 39"/>
    <property type="match status" value="1"/>
</dbReference>
<dbReference type="PANTHER" id="PTHR46481">
    <property type="entry name" value="ZINC FINGER BED DOMAIN-CONTAINING PROTEIN 4"/>
    <property type="match status" value="1"/>
</dbReference>
<dbReference type="Proteomes" id="UP001362999">
    <property type="component" value="Unassembled WGS sequence"/>
</dbReference>
<evidence type="ECO:0000256" key="1">
    <source>
        <dbReference type="ARBA" id="ARBA00004123"/>
    </source>
</evidence>
<feature type="region of interest" description="Disordered" evidence="6">
    <location>
        <begin position="605"/>
        <end position="627"/>
    </location>
</feature>
<evidence type="ECO:0000256" key="2">
    <source>
        <dbReference type="ARBA" id="ARBA00022723"/>
    </source>
</evidence>
<gene>
    <name evidence="7" type="ORF">R3P38DRAFT_3423826</name>
</gene>
<dbReference type="InterPro" id="IPR052035">
    <property type="entry name" value="ZnF_BED_domain_contain"/>
</dbReference>
<keyword evidence="4" id="KW-0862">Zinc</keyword>
<feature type="compositionally biased region" description="Basic and acidic residues" evidence="6">
    <location>
        <begin position="173"/>
        <end position="183"/>
    </location>
</feature>
<feature type="compositionally biased region" description="Basic residues" evidence="6">
    <location>
        <begin position="248"/>
        <end position="257"/>
    </location>
</feature>
<feature type="compositionally biased region" description="Acidic residues" evidence="6">
    <location>
        <begin position="210"/>
        <end position="224"/>
    </location>
</feature>
<comment type="subcellular location">
    <subcellularLocation>
        <location evidence="1">Nucleus</location>
    </subcellularLocation>
</comment>
<keyword evidence="2" id="KW-0479">Metal-binding</keyword>
<evidence type="ECO:0000256" key="4">
    <source>
        <dbReference type="ARBA" id="ARBA00022833"/>
    </source>
</evidence>
<evidence type="ECO:0000313" key="7">
    <source>
        <dbReference type="EMBL" id="KAK7047043.1"/>
    </source>
</evidence>
<dbReference type="AlphaFoldDB" id="A0AAW0D7W0"/>
<keyword evidence="8" id="KW-1185">Reference proteome</keyword>
<organism evidence="7 8">
    <name type="scientific">Favolaschia claudopus</name>
    <dbReference type="NCBI Taxonomy" id="2862362"/>
    <lineage>
        <taxon>Eukaryota</taxon>
        <taxon>Fungi</taxon>
        <taxon>Dikarya</taxon>
        <taxon>Basidiomycota</taxon>
        <taxon>Agaricomycotina</taxon>
        <taxon>Agaricomycetes</taxon>
        <taxon>Agaricomycetidae</taxon>
        <taxon>Agaricales</taxon>
        <taxon>Marasmiineae</taxon>
        <taxon>Mycenaceae</taxon>
        <taxon>Favolaschia</taxon>
    </lineage>
</organism>
<keyword evidence="3" id="KW-0863">Zinc-finger</keyword>